<evidence type="ECO:0000313" key="3">
    <source>
        <dbReference type="Proteomes" id="UP001302745"/>
    </source>
</evidence>
<comment type="caution">
    <text evidence="2">The sequence shown here is derived from an EMBL/GenBank/DDBJ whole genome shotgun (WGS) entry which is preliminary data.</text>
</comment>
<feature type="region of interest" description="Disordered" evidence="1">
    <location>
        <begin position="1"/>
        <end position="23"/>
    </location>
</feature>
<feature type="compositionally biased region" description="Polar residues" evidence="1">
    <location>
        <begin position="350"/>
        <end position="360"/>
    </location>
</feature>
<dbReference type="AlphaFoldDB" id="A0AAN6ZXK6"/>
<feature type="compositionally biased region" description="Low complexity" evidence="1">
    <location>
        <begin position="361"/>
        <end position="377"/>
    </location>
</feature>
<reference evidence="2" key="1">
    <citation type="journal article" date="2023" name="Mol. Phylogenet. Evol.">
        <title>Genome-scale phylogeny and comparative genomics of the fungal order Sordariales.</title>
        <authorList>
            <person name="Hensen N."/>
            <person name="Bonometti L."/>
            <person name="Westerberg I."/>
            <person name="Brannstrom I.O."/>
            <person name="Guillou S."/>
            <person name="Cros-Aarteil S."/>
            <person name="Calhoun S."/>
            <person name="Haridas S."/>
            <person name="Kuo A."/>
            <person name="Mondo S."/>
            <person name="Pangilinan J."/>
            <person name="Riley R."/>
            <person name="LaButti K."/>
            <person name="Andreopoulos B."/>
            <person name="Lipzen A."/>
            <person name="Chen C."/>
            <person name="Yan M."/>
            <person name="Daum C."/>
            <person name="Ng V."/>
            <person name="Clum A."/>
            <person name="Steindorff A."/>
            <person name="Ohm R.A."/>
            <person name="Martin F."/>
            <person name="Silar P."/>
            <person name="Natvig D.O."/>
            <person name="Lalanne C."/>
            <person name="Gautier V."/>
            <person name="Ament-Velasquez S.L."/>
            <person name="Kruys A."/>
            <person name="Hutchinson M.I."/>
            <person name="Powell A.J."/>
            <person name="Barry K."/>
            <person name="Miller A.N."/>
            <person name="Grigoriev I.V."/>
            <person name="Debuchy R."/>
            <person name="Gladieux P."/>
            <person name="Hiltunen Thoren M."/>
            <person name="Johannesson H."/>
        </authorList>
    </citation>
    <scope>NUCLEOTIDE SEQUENCE</scope>
    <source>
        <strain evidence="2">CBS 538.74</strain>
    </source>
</reference>
<evidence type="ECO:0000313" key="2">
    <source>
        <dbReference type="EMBL" id="KAK4153983.1"/>
    </source>
</evidence>
<feature type="compositionally biased region" description="Basic and acidic residues" evidence="1">
    <location>
        <begin position="106"/>
        <end position="118"/>
    </location>
</feature>
<name>A0AAN6ZXK6_9PEZI</name>
<dbReference type="EMBL" id="MU856924">
    <property type="protein sequence ID" value="KAK4153983.1"/>
    <property type="molecule type" value="Genomic_DNA"/>
</dbReference>
<dbReference type="PANTHER" id="PTHR38166">
    <property type="entry name" value="C2H2-TYPE DOMAIN-CONTAINING PROTEIN-RELATED"/>
    <property type="match status" value="1"/>
</dbReference>
<organism evidence="2 3">
    <name type="scientific">Chaetomidium leptoderma</name>
    <dbReference type="NCBI Taxonomy" id="669021"/>
    <lineage>
        <taxon>Eukaryota</taxon>
        <taxon>Fungi</taxon>
        <taxon>Dikarya</taxon>
        <taxon>Ascomycota</taxon>
        <taxon>Pezizomycotina</taxon>
        <taxon>Sordariomycetes</taxon>
        <taxon>Sordariomycetidae</taxon>
        <taxon>Sordariales</taxon>
        <taxon>Chaetomiaceae</taxon>
        <taxon>Chaetomidium</taxon>
    </lineage>
</organism>
<keyword evidence="3" id="KW-1185">Reference proteome</keyword>
<protein>
    <recommendedName>
        <fullName evidence="4">C2H2-type domain-containing protein</fullName>
    </recommendedName>
</protein>
<dbReference type="PANTHER" id="PTHR38166:SF1">
    <property type="entry name" value="C2H2-TYPE DOMAIN-CONTAINING PROTEIN"/>
    <property type="match status" value="1"/>
</dbReference>
<evidence type="ECO:0000256" key="1">
    <source>
        <dbReference type="SAM" id="MobiDB-lite"/>
    </source>
</evidence>
<accession>A0AAN6ZXK6</accession>
<feature type="region of interest" description="Disordered" evidence="1">
    <location>
        <begin position="73"/>
        <end position="140"/>
    </location>
</feature>
<feature type="region of interest" description="Disordered" evidence="1">
    <location>
        <begin position="341"/>
        <end position="389"/>
    </location>
</feature>
<sequence length="467" mass="52269">MAPKRDTSNPALDLSEELSPGQLSIETEALSISEDSEDEFLGSMDPDNPVSPLVEVVARRLLEEFRKATVIRIRSPGTHEGPSHAAPECAPPPSQQPIQHTPRPCHGRDRPAKDHDKDSDEEEARERQPKKRKLGGPPRERPTKFLACPFWKLDPREHRCCFKLTLDGIARVKQHLNRKHAPQFYCEYCMEILPDNESHRRHVESRTCTYRACSFSGITHQQQRELSRRSRPNSSERERWFAIWDIVFPGRPRPASPHIDTELSEDLCQFMEFVGAPGPAAIAAAEVLRENTTMTRINDGGRSTNTAVPEEEEQDTAALLERAITRGFSLMFEQWLAERDSHPTPVEHAQQPTQPTIVTPSDSEPSGSSGGQSSSRGVAPLHQDTRTSSASLVNNSAAALHRNVTDLQWDGEQEWASVDHGWHHDLFFNDGFGDFETVIPDDMATFDIIEDRGHGVSTGQACHSAPP</sequence>
<reference evidence="2" key="2">
    <citation type="submission" date="2023-05" db="EMBL/GenBank/DDBJ databases">
        <authorList>
            <consortium name="Lawrence Berkeley National Laboratory"/>
            <person name="Steindorff A."/>
            <person name="Hensen N."/>
            <person name="Bonometti L."/>
            <person name="Westerberg I."/>
            <person name="Brannstrom I.O."/>
            <person name="Guillou S."/>
            <person name="Cros-Aarteil S."/>
            <person name="Calhoun S."/>
            <person name="Haridas S."/>
            <person name="Kuo A."/>
            <person name="Mondo S."/>
            <person name="Pangilinan J."/>
            <person name="Riley R."/>
            <person name="Labutti K."/>
            <person name="Andreopoulos B."/>
            <person name="Lipzen A."/>
            <person name="Chen C."/>
            <person name="Yanf M."/>
            <person name="Daum C."/>
            <person name="Ng V."/>
            <person name="Clum A."/>
            <person name="Ohm R."/>
            <person name="Martin F."/>
            <person name="Silar P."/>
            <person name="Natvig D."/>
            <person name="Lalanne C."/>
            <person name="Gautier V."/>
            <person name="Ament-Velasquez S.L."/>
            <person name="Kruys A."/>
            <person name="Hutchinson M.I."/>
            <person name="Powell A.J."/>
            <person name="Barry K."/>
            <person name="Miller A.N."/>
            <person name="Grigoriev I.V."/>
            <person name="Debuchy R."/>
            <person name="Gladieux P."/>
            <person name="Thoren M.H."/>
            <person name="Johannesson H."/>
        </authorList>
    </citation>
    <scope>NUCLEOTIDE SEQUENCE</scope>
    <source>
        <strain evidence="2">CBS 538.74</strain>
    </source>
</reference>
<dbReference type="Proteomes" id="UP001302745">
    <property type="component" value="Unassembled WGS sequence"/>
</dbReference>
<gene>
    <name evidence="2" type="ORF">C8A00DRAFT_33236</name>
</gene>
<proteinExistence type="predicted"/>
<evidence type="ECO:0008006" key="4">
    <source>
        <dbReference type="Google" id="ProtNLM"/>
    </source>
</evidence>